<dbReference type="Gene3D" id="1.10.10.10">
    <property type="entry name" value="Winged helix-like DNA-binding domain superfamily/Winged helix DNA-binding domain"/>
    <property type="match status" value="1"/>
</dbReference>
<comment type="caution">
    <text evidence="6">The sequence shown here is derived from an EMBL/GenBank/DDBJ whole genome shotgun (WGS) entry which is preliminary data.</text>
</comment>
<organism evidence="6 7">
    <name type="scientific">Bifidobacterium myosotis</name>
    <dbReference type="NCBI Taxonomy" id="1630166"/>
    <lineage>
        <taxon>Bacteria</taxon>
        <taxon>Bacillati</taxon>
        <taxon>Actinomycetota</taxon>
        <taxon>Actinomycetes</taxon>
        <taxon>Bifidobacteriales</taxon>
        <taxon>Bifidobacteriaceae</taxon>
        <taxon>Bifidobacterium</taxon>
    </lineage>
</organism>
<reference evidence="6 7" key="1">
    <citation type="journal article" date="2017" name="BMC Genomics">
        <title>Comparative genomic and phylogenomic analyses of the Bifidobacteriaceae family.</title>
        <authorList>
            <person name="Lugli G.A."/>
            <person name="Milani C."/>
            <person name="Turroni F."/>
            <person name="Duranti S."/>
            <person name="Mancabelli L."/>
            <person name="Mangifesta M."/>
            <person name="Ferrario C."/>
            <person name="Modesto M."/>
            <person name="Mattarelli P."/>
            <person name="Jiri K."/>
            <person name="van Sinderen D."/>
            <person name="Ventura M."/>
        </authorList>
    </citation>
    <scope>NUCLEOTIDE SEQUENCE [LARGE SCALE GENOMIC DNA]</scope>
    <source>
        <strain evidence="6 7">DSM 100196</strain>
    </source>
</reference>
<dbReference type="SUPFAM" id="SSF55781">
    <property type="entry name" value="GAF domain-like"/>
    <property type="match status" value="1"/>
</dbReference>
<evidence type="ECO:0000313" key="7">
    <source>
        <dbReference type="Proteomes" id="UP000216871"/>
    </source>
</evidence>
<evidence type="ECO:0000256" key="2">
    <source>
        <dbReference type="ARBA" id="ARBA00023125"/>
    </source>
</evidence>
<dbReference type="OrthoDB" id="3632743at2"/>
<dbReference type="SUPFAM" id="SSF46785">
    <property type="entry name" value="Winged helix' DNA-binding domain"/>
    <property type="match status" value="1"/>
</dbReference>
<dbReference type="InterPro" id="IPR005471">
    <property type="entry name" value="Tscrpt_reg_IclR_N"/>
</dbReference>
<dbReference type="InterPro" id="IPR036388">
    <property type="entry name" value="WH-like_DNA-bd_sf"/>
</dbReference>
<evidence type="ECO:0000259" key="4">
    <source>
        <dbReference type="PROSITE" id="PS51077"/>
    </source>
</evidence>
<proteinExistence type="predicted"/>
<feature type="domain" description="IclR-ED" evidence="5">
    <location>
        <begin position="73"/>
        <end position="273"/>
    </location>
</feature>
<name>A0A261FGK5_9BIFI</name>
<keyword evidence="2" id="KW-0238">DNA-binding</keyword>
<dbReference type="Pfam" id="PF01614">
    <property type="entry name" value="IclR_C"/>
    <property type="match status" value="1"/>
</dbReference>
<dbReference type="RefSeq" id="WP_094668191.1">
    <property type="nucleotide sequence ID" value="NZ_MWWW01000024.1"/>
</dbReference>
<dbReference type="GO" id="GO:0003677">
    <property type="term" value="F:DNA binding"/>
    <property type="evidence" value="ECO:0007669"/>
    <property type="project" value="UniProtKB-KW"/>
</dbReference>
<dbReference type="Proteomes" id="UP000216871">
    <property type="component" value="Unassembled WGS sequence"/>
</dbReference>
<keyword evidence="3" id="KW-0804">Transcription</keyword>
<protein>
    <submittedName>
        <fullName evidence="6">IclR family transcriptional regulator</fullName>
    </submittedName>
</protein>
<dbReference type="GO" id="GO:0003700">
    <property type="term" value="F:DNA-binding transcription factor activity"/>
    <property type="evidence" value="ECO:0007669"/>
    <property type="project" value="TreeGrafter"/>
</dbReference>
<sequence>MGAQSRDDRSVEALVKSKAVLNVLADHGSCAVRTISELTGEPISSTYRLLDNLSAVGWVERGQRRGEYRLGINCVRIGGQVESRLDIQQITRRAFRAHRAQFGVWALFVRRRLRSVCIETRTREALQSYGQLVGNSLSLSMGAPSHVLTAWLPSDRYEQLLEHYAYNNELGGTFSTMRATAVDRARTIREQGFAYDVGQTMAGSVTISVPVFNHAGEIQAAIALGGLSRSLIIDLEEAGHVAGQADHNNQTPGDSMIELVRSVGAEVSRGLGFTGVYANRKEA</sequence>
<keyword evidence="1" id="KW-0805">Transcription regulation</keyword>
<dbReference type="PANTHER" id="PTHR30136:SF24">
    <property type="entry name" value="HTH-TYPE TRANSCRIPTIONAL REPRESSOR ALLR"/>
    <property type="match status" value="1"/>
</dbReference>
<dbReference type="Pfam" id="PF09339">
    <property type="entry name" value="HTH_IclR"/>
    <property type="match status" value="1"/>
</dbReference>
<accession>A0A261FGK5</accession>
<dbReference type="PROSITE" id="PS51077">
    <property type="entry name" value="HTH_ICLR"/>
    <property type="match status" value="1"/>
</dbReference>
<dbReference type="AlphaFoldDB" id="A0A261FGK5"/>
<dbReference type="Gene3D" id="3.30.450.40">
    <property type="match status" value="1"/>
</dbReference>
<gene>
    <name evidence="6" type="ORF">BMYO_1771</name>
</gene>
<keyword evidence="7" id="KW-1185">Reference proteome</keyword>
<evidence type="ECO:0000313" key="6">
    <source>
        <dbReference type="EMBL" id="OZG58016.1"/>
    </source>
</evidence>
<dbReference type="InterPro" id="IPR036390">
    <property type="entry name" value="WH_DNA-bd_sf"/>
</dbReference>
<dbReference type="SMART" id="SM00346">
    <property type="entry name" value="HTH_ICLR"/>
    <property type="match status" value="1"/>
</dbReference>
<dbReference type="InterPro" id="IPR029016">
    <property type="entry name" value="GAF-like_dom_sf"/>
</dbReference>
<dbReference type="PROSITE" id="PS51078">
    <property type="entry name" value="ICLR_ED"/>
    <property type="match status" value="1"/>
</dbReference>
<feature type="domain" description="HTH iclR-type" evidence="4">
    <location>
        <begin position="11"/>
        <end position="72"/>
    </location>
</feature>
<dbReference type="GO" id="GO:0045892">
    <property type="term" value="P:negative regulation of DNA-templated transcription"/>
    <property type="evidence" value="ECO:0007669"/>
    <property type="project" value="TreeGrafter"/>
</dbReference>
<dbReference type="PANTHER" id="PTHR30136">
    <property type="entry name" value="HELIX-TURN-HELIX TRANSCRIPTIONAL REGULATOR, ICLR FAMILY"/>
    <property type="match status" value="1"/>
</dbReference>
<evidence type="ECO:0000256" key="3">
    <source>
        <dbReference type="ARBA" id="ARBA00023163"/>
    </source>
</evidence>
<evidence type="ECO:0000259" key="5">
    <source>
        <dbReference type="PROSITE" id="PS51078"/>
    </source>
</evidence>
<evidence type="ECO:0000256" key="1">
    <source>
        <dbReference type="ARBA" id="ARBA00023015"/>
    </source>
</evidence>
<dbReference type="EMBL" id="MWWW01000024">
    <property type="protein sequence ID" value="OZG58016.1"/>
    <property type="molecule type" value="Genomic_DNA"/>
</dbReference>
<dbReference type="InterPro" id="IPR014757">
    <property type="entry name" value="Tscrpt_reg_IclR_C"/>
</dbReference>
<dbReference type="InterPro" id="IPR050707">
    <property type="entry name" value="HTH_MetabolicPath_Reg"/>
</dbReference>